<reference evidence="2" key="2">
    <citation type="submission" date="2019-06" db="EMBL/GenBank/DDBJ databases">
        <title>Co-occurence of chitin degradation, pigmentation and bioactivity in marine Pseudoalteromonas.</title>
        <authorList>
            <person name="Sonnenschein E.C."/>
            <person name="Bech P.K."/>
        </authorList>
    </citation>
    <scope>NUCLEOTIDE SEQUENCE [LARGE SCALE GENOMIC DNA]</scope>
    <source>
        <strain evidence="2">S2599</strain>
    </source>
</reference>
<proteinExistence type="predicted"/>
<protein>
    <submittedName>
        <fullName evidence="1">Uncharacterized protein</fullName>
    </submittedName>
</protein>
<reference evidence="1 2" key="1">
    <citation type="submission" date="2018-01" db="EMBL/GenBank/DDBJ databases">
        <authorList>
            <person name="Paulsen S."/>
            <person name="Gram L.K."/>
        </authorList>
    </citation>
    <scope>NUCLEOTIDE SEQUENCE [LARGE SCALE GENOMIC DNA]</scope>
    <source>
        <strain evidence="1 2">S2599</strain>
    </source>
</reference>
<accession>A0A5S3WVP6</accession>
<name>A0A5S3WVP6_9GAMM</name>
<comment type="caution">
    <text evidence="1">The sequence shown here is derived from an EMBL/GenBank/DDBJ whole genome shotgun (WGS) entry which is preliminary data.</text>
</comment>
<dbReference type="EMBL" id="PNCJ01000030">
    <property type="protein sequence ID" value="TMP34299.1"/>
    <property type="molecule type" value="Genomic_DNA"/>
</dbReference>
<sequence length="147" mass="16576">ERVGLFAFGFKNILGENADISPFKQAYTVVIPYLMRDLPTDHSVRMTNTPEQTYSVLKNRFKWIPHRVRDDDGVVVRGVVEQGKPGAAAGRRHFMCSKYAGSNILLAFMMYRAISDEVSCISPFIRSTLPSSRIACGMTTELLLEVW</sequence>
<evidence type="ECO:0000313" key="1">
    <source>
        <dbReference type="EMBL" id="TMP34299.1"/>
    </source>
</evidence>
<feature type="non-terminal residue" evidence="1">
    <location>
        <position position="1"/>
    </location>
</feature>
<evidence type="ECO:0000313" key="2">
    <source>
        <dbReference type="Proteomes" id="UP000306719"/>
    </source>
</evidence>
<dbReference type="Proteomes" id="UP000306719">
    <property type="component" value="Unassembled WGS sequence"/>
</dbReference>
<organism evidence="1 2">
    <name type="scientific">Pseudoalteromonas rubra</name>
    <dbReference type="NCBI Taxonomy" id="43658"/>
    <lineage>
        <taxon>Bacteria</taxon>
        <taxon>Pseudomonadati</taxon>
        <taxon>Pseudomonadota</taxon>
        <taxon>Gammaproteobacteria</taxon>
        <taxon>Alteromonadales</taxon>
        <taxon>Pseudoalteromonadaceae</taxon>
        <taxon>Pseudoalteromonas</taxon>
    </lineage>
</organism>
<dbReference type="AlphaFoldDB" id="A0A5S3WVP6"/>
<gene>
    <name evidence="1" type="ORF">CWB98_18620</name>
</gene>
<dbReference type="RefSeq" id="WP_212751149.1">
    <property type="nucleotide sequence ID" value="NZ_PNCJ01000030.1"/>
</dbReference>